<dbReference type="Pfam" id="PF00881">
    <property type="entry name" value="Nitroreductase"/>
    <property type="match status" value="1"/>
</dbReference>
<evidence type="ECO:0000256" key="2">
    <source>
        <dbReference type="ARBA" id="ARBA00022643"/>
    </source>
</evidence>
<dbReference type="Gene3D" id="3.40.109.10">
    <property type="entry name" value="NADH Oxidase"/>
    <property type="match status" value="1"/>
</dbReference>
<keyword evidence="1" id="KW-0285">Flavoprotein</keyword>
<keyword evidence="3 5" id="KW-0560">Oxidoreductase</keyword>
<evidence type="ECO:0000259" key="4">
    <source>
        <dbReference type="Pfam" id="PF00881"/>
    </source>
</evidence>
<reference evidence="5 6" key="1">
    <citation type="submission" date="2024-03" db="EMBL/GenBank/DDBJ databases">
        <title>Complete genome of BD2.</title>
        <authorList>
            <person name="Cao G."/>
        </authorList>
    </citation>
    <scope>NUCLEOTIDE SEQUENCE [LARGE SCALE GENOMIC DNA]</scope>
    <source>
        <strain evidence="5 6">BD2</strain>
    </source>
</reference>
<keyword evidence="2" id="KW-0288">FMN</keyword>
<sequence length="220" mass="24525">MTSYVFSESEREAIYRVIALRRDMRHFSGGKVEPEVLSRLLEAAHQAPSVGLMQPWRFIRITAPVLRESIGALVEAERLRTAAALGERSDEFQQLKVEGIRECAEVLVVGLMPGRDAHVFGRRTLPEMDLASLSCAIQNMWLAARAEGLGMGWVSLFEPQALADLLKMPEGSKPVAIICLGPVNAFYDEPMLVQEGWAKPRPLHELLHENGWNEPCGHDV</sequence>
<dbReference type="NCBIfam" id="TIGR02476">
    <property type="entry name" value="BluB"/>
    <property type="match status" value="1"/>
</dbReference>
<keyword evidence="6" id="KW-1185">Reference proteome</keyword>
<dbReference type="InterPro" id="IPR012825">
    <property type="entry name" value="BluB"/>
</dbReference>
<dbReference type="InterPro" id="IPR050627">
    <property type="entry name" value="Nitroreductase/BluB"/>
</dbReference>
<organism evidence="5 6">
    <name type="scientific">Ectopseudomonas mendocina</name>
    <name type="common">Pseudomonas mendocina</name>
    <dbReference type="NCBI Taxonomy" id="300"/>
    <lineage>
        <taxon>Bacteria</taxon>
        <taxon>Pseudomonadati</taxon>
        <taxon>Pseudomonadota</taxon>
        <taxon>Gammaproteobacteria</taxon>
        <taxon>Pseudomonadales</taxon>
        <taxon>Pseudomonadaceae</taxon>
        <taxon>Ectopseudomonas</taxon>
    </lineage>
</organism>
<evidence type="ECO:0000313" key="6">
    <source>
        <dbReference type="Proteomes" id="UP001476583"/>
    </source>
</evidence>
<dbReference type="Proteomes" id="UP001476583">
    <property type="component" value="Chromosome"/>
</dbReference>
<dbReference type="GO" id="GO:0102919">
    <property type="term" value="F:5,6-dimethylbenzimidazole synthase activity"/>
    <property type="evidence" value="ECO:0007669"/>
    <property type="project" value="UniProtKB-EC"/>
</dbReference>
<dbReference type="PANTHER" id="PTHR23026:SF90">
    <property type="entry name" value="IODOTYROSINE DEIODINASE 1"/>
    <property type="match status" value="1"/>
</dbReference>
<evidence type="ECO:0000256" key="1">
    <source>
        <dbReference type="ARBA" id="ARBA00022630"/>
    </source>
</evidence>
<dbReference type="EMBL" id="CP148074">
    <property type="protein sequence ID" value="WXL27823.1"/>
    <property type="molecule type" value="Genomic_DNA"/>
</dbReference>
<feature type="domain" description="Nitroreductase" evidence="4">
    <location>
        <begin position="19"/>
        <end position="181"/>
    </location>
</feature>
<dbReference type="SUPFAM" id="SSF55469">
    <property type="entry name" value="FMN-dependent nitroreductase-like"/>
    <property type="match status" value="1"/>
</dbReference>
<protein>
    <submittedName>
        <fullName evidence="5">5,6-dimethylbenzimidazole synthase</fullName>
        <ecNumber evidence="5">1.13.11.79</ecNumber>
    </submittedName>
</protein>
<name>A0ABZ2RLD3_ECTME</name>
<proteinExistence type="predicted"/>
<accession>A0ABZ2RLD3</accession>
<dbReference type="EC" id="1.13.11.79" evidence="5"/>
<dbReference type="InterPro" id="IPR029479">
    <property type="entry name" value="Nitroreductase"/>
</dbReference>
<dbReference type="PANTHER" id="PTHR23026">
    <property type="entry name" value="NADPH NITROREDUCTASE"/>
    <property type="match status" value="1"/>
</dbReference>
<gene>
    <name evidence="5" type="primary">bluB</name>
    <name evidence="5" type="ORF">WG219_10370</name>
</gene>
<dbReference type="InterPro" id="IPR000415">
    <property type="entry name" value="Nitroreductase-like"/>
</dbReference>
<evidence type="ECO:0000256" key="3">
    <source>
        <dbReference type="ARBA" id="ARBA00023002"/>
    </source>
</evidence>
<evidence type="ECO:0000313" key="5">
    <source>
        <dbReference type="EMBL" id="WXL27823.1"/>
    </source>
</evidence>